<feature type="signal peptide" evidence="8">
    <location>
        <begin position="1"/>
        <end position="21"/>
    </location>
</feature>
<keyword evidence="8" id="KW-0732">Signal</keyword>
<evidence type="ECO:0000256" key="5">
    <source>
        <dbReference type="ARBA" id="ARBA00022840"/>
    </source>
</evidence>
<evidence type="ECO:0000256" key="4">
    <source>
        <dbReference type="ARBA" id="ARBA00022763"/>
    </source>
</evidence>
<keyword evidence="6" id="KW-0234">DNA repair</keyword>
<evidence type="ECO:0000313" key="10">
    <source>
        <dbReference type="Proteomes" id="UP000266841"/>
    </source>
</evidence>
<keyword evidence="3" id="KW-0547">Nucleotide-binding</keyword>
<comment type="similarity">
    <text evidence="1">Belongs to the RecN family.</text>
</comment>
<gene>
    <name evidence="9" type="ORF">THAOC_24011</name>
</gene>
<dbReference type="GO" id="GO:0005524">
    <property type="term" value="F:ATP binding"/>
    <property type="evidence" value="ECO:0007669"/>
    <property type="project" value="UniProtKB-KW"/>
</dbReference>
<dbReference type="PANTHER" id="PTHR11059:SF0">
    <property type="entry name" value="DNA REPAIR PROTEIN RECN"/>
    <property type="match status" value="1"/>
</dbReference>
<accession>K0S5J6</accession>
<evidence type="ECO:0000313" key="9">
    <source>
        <dbReference type="EMBL" id="EJK56156.1"/>
    </source>
</evidence>
<proteinExistence type="inferred from homology"/>
<comment type="caution">
    <text evidence="9">The sequence shown here is derived from an EMBL/GenBank/DDBJ whole genome shotgun (WGS) entry which is preliminary data.</text>
</comment>
<dbReference type="Proteomes" id="UP000266841">
    <property type="component" value="Unassembled WGS sequence"/>
</dbReference>
<dbReference type="OrthoDB" id="1938215at2759"/>
<dbReference type="eggNOG" id="ENOG502RZ0Y">
    <property type="taxonomic scope" value="Eukaryota"/>
</dbReference>
<dbReference type="AlphaFoldDB" id="K0S5J6"/>
<organism evidence="9 10">
    <name type="scientific">Thalassiosira oceanica</name>
    <name type="common">Marine diatom</name>
    <dbReference type="NCBI Taxonomy" id="159749"/>
    <lineage>
        <taxon>Eukaryota</taxon>
        <taxon>Sar</taxon>
        <taxon>Stramenopiles</taxon>
        <taxon>Ochrophyta</taxon>
        <taxon>Bacillariophyta</taxon>
        <taxon>Coscinodiscophyceae</taxon>
        <taxon>Thalassiosirophycidae</taxon>
        <taxon>Thalassiosirales</taxon>
        <taxon>Thalassiosiraceae</taxon>
        <taxon>Thalassiosira</taxon>
    </lineage>
</organism>
<protein>
    <recommendedName>
        <fullName evidence="2">DNA repair protein RecN</fullName>
    </recommendedName>
    <alternativeName>
        <fullName evidence="7">Recombination protein N</fullName>
    </alternativeName>
</protein>
<dbReference type="Gene3D" id="3.40.50.300">
    <property type="entry name" value="P-loop containing nucleotide triphosphate hydrolases"/>
    <property type="match status" value="2"/>
</dbReference>
<evidence type="ECO:0000256" key="3">
    <source>
        <dbReference type="ARBA" id="ARBA00022741"/>
    </source>
</evidence>
<dbReference type="OMA" id="HIVVERW"/>
<dbReference type="GO" id="GO:0006281">
    <property type="term" value="P:DNA repair"/>
    <property type="evidence" value="ECO:0007669"/>
    <property type="project" value="UniProtKB-KW"/>
</dbReference>
<reference evidence="9 10" key="1">
    <citation type="journal article" date="2012" name="Genome Biol.">
        <title>Genome and low-iron response of an oceanic diatom adapted to chronic iron limitation.</title>
        <authorList>
            <person name="Lommer M."/>
            <person name="Specht M."/>
            <person name="Roy A.S."/>
            <person name="Kraemer L."/>
            <person name="Andreson R."/>
            <person name="Gutowska M.A."/>
            <person name="Wolf J."/>
            <person name="Bergner S.V."/>
            <person name="Schilhabel M.B."/>
            <person name="Klostermeier U.C."/>
            <person name="Beiko R.G."/>
            <person name="Rosenstiel P."/>
            <person name="Hippler M."/>
            <person name="Laroche J."/>
        </authorList>
    </citation>
    <scope>NUCLEOTIDE SEQUENCE [LARGE SCALE GENOMIC DNA]</scope>
    <source>
        <strain evidence="9 10">CCMP1005</strain>
    </source>
</reference>
<evidence type="ECO:0000256" key="8">
    <source>
        <dbReference type="SAM" id="SignalP"/>
    </source>
</evidence>
<keyword evidence="4" id="KW-0227">DNA damage</keyword>
<dbReference type="EMBL" id="AGNL01032282">
    <property type="protein sequence ID" value="EJK56156.1"/>
    <property type="molecule type" value="Genomic_DNA"/>
</dbReference>
<evidence type="ECO:0000256" key="7">
    <source>
        <dbReference type="ARBA" id="ARBA00033408"/>
    </source>
</evidence>
<dbReference type="PANTHER" id="PTHR11059">
    <property type="entry name" value="DNA REPAIR PROTEIN RECN"/>
    <property type="match status" value="1"/>
</dbReference>
<evidence type="ECO:0000256" key="1">
    <source>
        <dbReference type="ARBA" id="ARBA00009441"/>
    </source>
</evidence>
<keyword evidence="10" id="KW-1185">Reference proteome</keyword>
<dbReference type="InterPro" id="IPR004604">
    <property type="entry name" value="DNA_recomb/repair_RecN"/>
</dbReference>
<sequence>MLPRILSLYIFIHCSPLGVTGLAQNRRRHRPLCHSSSDLLEDPSDIEPFSRLSSIKACNIAGLGPSVEVTFSGRARLVAVTGESGTGKSLLVSKVLGLATGAKFSSSILSTSKPAVAEVSAIIHEPHLSSFATSLEIHGIDSSEILCVDEDGGCEIHLRRTLIHNERSGRTTTTCSINGRNVSVKTLRELTAHLFTRVDVAVASQALGRPAARLTILDRGVPEHLLIDCANKRDDYKAAKRKRESIEGELKSRVLPQNIRGSKDDLDEDQIEMMRHWVDELDSFELRVATFVQNTIAQDGELGVSLKMLRNASWVSEQADTNEDFSLFNCILNLRDGLRVTQSQLESSQMAYESLASVRDFSAQIALENTRKILYEVCTDDRGQIFEAVERTHELLNAAEIAIEECARSIDGDLIPILEKRAHTGINIDALEGLIGDWNGLSRKHGIASELLPKCHKTLREELDGDVKALNQWPKAKEDERRAREAYSASCAELSNARLAVSVTLTEKVSQLLPSLGLDRSTLEITLKHRSGGLADPYTGPESLGVDIADFVLLHRNVPGESDGASQAKGGNVEKVGSSGEKSRLLLAMESVLPGSIGTICSNVGTIDVRMKSDPICVVYDEIDAHVGGRAATTMTELLREQRKSSHIIAITHAASLAAKADQHIVVERWSDGELGPATRAYPVEGHDRRREVARMAAGNLVPNEAEKFADALIKGI</sequence>
<dbReference type="SUPFAM" id="SSF52540">
    <property type="entry name" value="P-loop containing nucleoside triphosphate hydrolases"/>
    <property type="match status" value="1"/>
</dbReference>
<name>K0S5J6_THAOC</name>
<evidence type="ECO:0000256" key="6">
    <source>
        <dbReference type="ARBA" id="ARBA00023204"/>
    </source>
</evidence>
<keyword evidence="5" id="KW-0067">ATP-binding</keyword>
<dbReference type="GO" id="GO:0006310">
    <property type="term" value="P:DNA recombination"/>
    <property type="evidence" value="ECO:0007669"/>
    <property type="project" value="InterPro"/>
</dbReference>
<dbReference type="InterPro" id="IPR027417">
    <property type="entry name" value="P-loop_NTPase"/>
</dbReference>
<feature type="chain" id="PRO_5003836827" description="DNA repair protein RecN" evidence="8">
    <location>
        <begin position="22"/>
        <end position="717"/>
    </location>
</feature>
<evidence type="ECO:0000256" key="2">
    <source>
        <dbReference type="ARBA" id="ARBA00021315"/>
    </source>
</evidence>